<comment type="caution">
    <text evidence="2">The sequence shown here is derived from an EMBL/GenBank/DDBJ whole genome shotgun (WGS) entry which is preliminary data.</text>
</comment>
<accession>A0ABU2WGY5</accession>
<dbReference type="Gene3D" id="3.40.50.720">
    <property type="entry name" value="NAD(P)-binding Rossmann-like Domain"/>
    <property type="match status" value="1"/>
</dbReference>
<dbReference type="InterPro" id="IPR051397">
    <property type="entry name" value="Zn-ADH-like_protein"/>
</dbReference>
<dbReference type="InterPro" id="IPR020843">
    <property type="entry name" value="ER"/>
</dbReference>
<dbReference type="InterPro" id="IPR013149">
    <property type="entry name" value="ADH-like_C"/>
</dbReference>
<dbReference type="InterPro" id="IPR036291">
    <property type="entry name" value="NAD(P)-bd_dom_sf"/>
</dbReference>
<feature type="domain" description="Enoyl reductase (ER)" evidence="1">
    <location>
        <begin position="18"/>
        <end position="327"/>
    </location>
</feature>
<dbReference type="Pfam" id="PF00107">
    <property type="entry name" value="ADH_zinc_N"/>
    <property type="match status" value="1"/>
</dbReference>
<dbReference type="RefSeq" id="WP_311364524.1">
    <property type="nucleotide sequence ID" value="NZ_JAVRIC010000007.1"/>
</dbReference>
<dbReference type="SUPFAM" id="SSF51735">
    <property type="entry name" value="NAD(P)-binding Rossmann-fold domains"/>
    <property type="match status" value="1"/>
</dbReference>
<dbReference type="EMBL" id="JAVRIC010000007">
    <property type="protein sequence ID" value="MDT0497132.1"/>
    <property type="molecule type" value="Genomic_DNA"/>
</dbReference>
<dbReference type="InterPro" id="IPR011032">
    <property type="entry name" value="GroES-like_sf"/>
</dbReference>
<evidence type="ECO:0000259" key="1">
    <source>
        <dbReference type="SMART" id="SM00829"/>
    </source>
</evidence>
<proteinExistence type="predicted"/>
<dbReference type="Gene3D" id="3.90.180.10">
    <property type="entry name" value="Medium-chain alcohol dehydrogenases, catalytic domain"/>
    <property type="match status" value="1"/>
</dbReference>
<gene>
    <name evidence="2" type="ORF">RM530_07100</name>
</gene>
<dbReference type="Proteomes" id="UP001254608">
    <property type="component" value="Unassembled WGS sequence"/>
</dbReference>
<dbReference type="NCBIfam" id="TIGR02823">
    <property type="entry name" value="oxido_YhdH"/>
    <property type="match status" value="1"/>
</dbReference>
<name>A0ABU2WGY5_9GAMM</name>
<keyword evidence="3" id="KW-1185">Reference proteome</keyword>
<dbReference type="CDD" id="cd05280">
    <property type="entry name" value="MDR_yhdh_yhfp"/>
    <property type="match status" value="1"/>
</dbReference>
<dbReference type="SUPFAM" id="SSF50129">
    <property type="entry name" value="GroES-like"/>
    <property type="match status" value="1"/>
</dbReference>
<dbReference type="PANTHER" id="PTHR43677:SF1">
    <property type="entry name" value="ACRYLYL-COA REDUCTASE ACUI-RELATED"/>
    <property type="match status" value="1"/>
</dbReference>
<dbReference type="Pfam" id="PF08240">
    <property type="entry name" value="ADH_N"/>
    <property type="match status" value="1"/>
</dbReference>
<sequence length="331" mass="35359">MESFQALRVHTVDKRAEARLETIALNDLSAGEVVVRVHWSGLNFKDALAVSGKGRIMRRSPCVAGIDLAGVVVESSSADVQAGAAVVVTGCNIGEQLDGGFAQYARVPAYAVVPLPDGLSLRESMAIGTAGFTAALALKRMLDNHQRPHMGPIAITGPTGGVGSIATDLFSRAGFKVAAITGKPEQAGDYLKALGASEIVDRKRLDFGSKPLETAVWGGAVDNLGGDALAYLTRTVKPWGNIALIGLASSPKLETTVIPFILRGASLLGIWSVEVPREWRLEIWKHLASDWKPRHLDRIVSRTIRLDEVTQAAEDLMGASMTGRYLVDLRD</sequence>
<evidence type="ECO:0000313" key="3">
    <source>
        <dbReference type="Proteomes" id="UP001254608"/>
    </source>
</evidence>
<reference evidence="2 3" key="1">
    <citation type="submission" date="2023-09" db="EMBL/GenBank/DDBJ databases">
        <authorList>
            <person name="Rey-Velasco X."/>
        </authorList>
    </citation>
    <scope>NUCLEOTIDE SEQUENCE [LARGE SCALE GENOMIC DNA]</scope>
    <source>
        <strain evidence="2 3">W345</strain>
    </source>
</reference>
<dbReference type="InterPro" id="IPR014188">
    <property type="entry name" value="Acrylyl-CoA_reductase_AcuI"/>
</dbReference>
<dbReference type="InterPro" id="IPR013154">
    <property type="entry name" value="ADH-like_N"/>
</dbReference>
<protein>
    <submittedName>
        <fullName evidence="2">YhdH/YhfP family quinone oxidoreductase</fullName>
    </submittedName>
</protein>
<organism evidence="2 3">
    <name type="scientific">Banduia mediterranea</name>
    <dbReference type="NCBI Taxonomy" id="3075609"/>
    <lineage>
        <taxon>Bacteria</taxon>
        <taxon>Pseudomonadati</taxon>
        <taxon>Pseudomonadota</taxon>
        <taxon>Gammaproteobacteria</taxon>
        <taxon>Nevskiales</taxon>
        <taxon>Algiphilaceae</taxon>
        <taxon>Banduia</taxon>
    </lineage>
</organism>
<evidence type="ECO:0000313" key="2">
    <source>
        <dbReference type="EMBL" id="MDT0497132.1"/>
    </source>
</evidence>
<dbReference type="SMART" id="SM00829">
    <property type="entry name" value="PKS_ER"/>
    <property type="match status" value="1"/>
</dbReference>
<dbReference type="PANTHER" id="PTHR43677">
    <property type="entry name" value="SHORT-CHAIN DEHYDROGENASE/REDUCTASE"/>
    <property type="match status" value="1"/>
</dbReference>